<protein>
    <recommendedName>
        <fullName evidence="3">Nuclear distribution protein</fullName>
    </recommendedName>
</protein>
<evidence type="ECO:0008006" key="3">
    <source>
        <dbReference type="Google" id="ProtNLM"/>
    </source>
</evidence>
<accession>A0A168GTH4</accession>
<keyword evidence="2" id="KW-1185">Reference proteome</keyword>
<organism evidence="1 2">
    <name type="scientific">Akanthomyces lecanii RCEF 1005</name>
    <dbReference type="NCBI Taxonomy" id="1081108"/>
    <lineage>
        <taxon>Eukaryota</taxon>
        <taxon>Fungi</taxon>
        <taxon>Dikarya</taxon>
        <taxon>Ascomycota</taxon>
        <taxon>Pezizomycotina</taxon>
        <taxon>Sordariomycetes</taxon>
        <taxon>Hypocreomycetidae</taxon>
        <taxon>Hypocreales</taxon>
        <taxon>Cordycipitaceae</taxon>
        <taxon>Akanthomyces</taxon>
        <taxon>Cordyceps confragosa</taxon>
    </lineage>
</organism>
<name>A0A168GTH4_CORDF</name>
<dbReference type="Pfam" id="PF07426">
    <property type="entry name" value="Dynactin_p22"/>
    <property type="match status" value="1"/>
</dbReference>
<dbReference type="GO" id="GO:0005869">
    <property type="term" value="C:dynactin complex"/>
    <property type="evidence" value="ECO:0007669"/>
    <property type="project" value="InterPro"/>
</dbReference>
<dbReference type="EMBL" id="AZHF01000004">
    <property type="protein sequence ID" value="OAA76897.1"/>
    <property type="molecule type" value="Genomic_DNA"/>
</dbReference>
<dbReference type="InterPro" id="IPR009991">
    <property type="entry name" value="DCTN3"/>
</dbReference>
<dbReference type="OrthoDB" id="5403729at2759"/>
<gene>
    <name evidence="1" type="ORF">LEL_06581</name>
</gene>
<dbReference type="Proteomes" id="UP000076881">
    <property type="component" value="Unassembled WGS sequence"/>
</dbReference>
<dbReference type="GO" id="GO:0061640">
    <property type="term" value="P:cytoskeleton-dependent cytokinesis"/>
    <property type="evidence" value="ECO:0007669"/>
    <property type="project" value="InterPro"/>
</dbReference>
<sequence>MEHPLDQTTLSTISLLESRLLRIEHLLYGSSTPSTAHESALRQMADLEKRFSILTSRIRVYGDLLKIYKARPDFFQTPAATEPPSQLPIDAVRAIVLSAAPSFPATVSALTAVQDTPVPDPTESAALVALTERMRGVEATQRAQEAEVVELRARSEATLRSWYEAGLLPTSDATAEVEARVGRVERMVRRKERERELEKEI</sequence>
<reference evidence="1 2" key="1">
    <citation type="journal article" date="2016" name="Genome Biol. Evol.">
        <title>Divergent and convergent evolution of fungal pathogenicity.</title>
        <authorList>
            <person name="Shang Y."/>
            <person name="Xiao G."/>
            <person name="Zheng P."/>
            <person name="Cen K."/>
            <person name="Zhan S."/>
            <person name="Wang C."/>
        </authorList>
    </citation>
    <scope>NUCLEOTIDE SEQUENCE [LARGE SCALE GENOMIC DNA]</scope>
    <source>
        <strain evidence="1 2">RCEF 1005</strain>
    </source>
</reference>
<evidence type="ECO:0000313" key="1">
    <source>
        <dbReference type="EMBL" id="OAA76897.1"/>
    </source>
</evidence>
<proteinExistence type="predicted"/>
<comment type="caution">
    <text evidence="1">The sequence shown here is derived from an EMBL/GenBank/DDBJ whole genome shotgun (WGS) entry which is preliminary data.</text>
</comment>
<dbReference type="AlphaFoldDB" id="A0A168GTH4"/>
<evidence type="ECO:0000313" key="2">
    <source>
        <dbReference type="Proteomes" id="UP000076881"/>
    </source>
</evidence>